<dbReference type="Pfam" id="PF05183">
    <property type="entry name" value="RdRP"/>
    <property type="match status" value="1"/>
</dbReference>
<dbReference type="InterPro" id="IPR007855">
    <property type="entry name" value="RDRP"/>
</dbReference>
<keyword evidence="1" id="KW-0696">RNA-directed RNA polymerase</keyword>
<organism evidence="4 5">
    <name type="scientific">Lepidopterella palustris CBS 459.81</name>
    <dbReference type="NCBI Taxonomy" id="1314670"/>
    <lineage>
        <taxon>Eukaryota</taxon>
        <taxon>Fungi</taxon>
        <taxon>Dikarya</taxon>
        <taxon>Ascomycota</taxon>
        <taxon>Pezizomycotina</taxon>
        <taxon>Dothideomycetes</taxon>
        <taxon>Pleosporomycetidae</taxon>
        <taxon>Mytilinidiales</taxon>
        <taxon>Argynnaceae</taxon>
        <taxon>Lepidopterella</taxon>
    </lineage>
</organism>
<name>A0A8E2EFL8_9PEZI</name>
<dbReference type="EC" id="2.7.7.48" evidence="1"/>
<keyword evidence="1" id="KW-0694">RNA-binding</keyword>
<evidence type="ECO:0000256" key="1">
    <source>
        <dbReference type="RuleBase" id="RU363098"/>
    </source>
</evidence>
<dbReference type="PANTHER" id="PTHR23079">
    <property type="entry name" value="RNA-DEPENDENT RNA POLYMERASE"/>
    <property type="match status" value="1"/>
</dbReference>
<evidence type="ECO:0000313" key="5">
    <source>
        <dbReference type="Proteomes" id="UP000250266"/>
    </source>
</evidence>
<dbReference type="PANTHER" id="PTHR23079:SF55">
    <property type="entry name" value="RNA-DIRECTED RNA POLYMERASE"/>
    <property type="match status" value="1"/>
</dbReference>
<protein>
    <recommendedName>
        <fullName evidence="1">RNA-dependent RNA polymerase</fullName>
        <ecNumber evidence="1">2.7.7.48</ecNumber>
    </recommendedName>
</protein>
<evidence type="ECO:0000256" key="2">
    <source>
        <dbReference type="SAM" id="MobiDB-lite"/>
    </source>
</evidence>
<evidence type="ECO:0000259" key="3">
    <source>
        <dbReference type="Pfam" id="PF05183"/>
    </source>
</evidence>
<dbReference type="EMBL" id="KV744868">
    <property type="protein sequence ID" value="OCK83137.1"/>
    <property type="molecule type" value="Genomic_DNA"/>
</dbReference>
<keyword evidence="1" id="KW-0548">Nucleotidyltransferase</keyword>
<feature type="region of interest" description="Disordered" evidence="2">
    <location>
        <begin position="1315"/>
        <end position="1366"/>
    </location>
</feature>
<gene>
    <name evidence="4" type="ORF">K432DRAFT_433058</name>
</gene>
<proteinExistence type="inferred from homology"/>
<dbReference type="GO" id="GO:0031380">
    <property type="term" value="C:nuclear RNA-directed RNA polymerase complex"/>
    <property type="evidence" value="ECO:0007669"/>
    <property type="project" value="TreeGrafter"/>
</dbReference>
<dbReference type="OrthoDB" id="6513042at2759"/>
<dbReference type="GO" id="GO:0003723">
    <property type="term" value="F:RNA binding"/>
    <property type="evidence" value="ECO:0007669"/>
    <property type="project" value="UniProtKB-KW"/>
</dbReference>
<feature type="compositionally biased region" description="Acidic residues" evidence="2">
    <location>
        <begin position="1337"/>
        <end position="1353"/>
    </location>
</feature>
<dbReference type="Proteomes" id="UP000250266">
    <property type="component" value="Unassembled WGS sequence"/>
</dbReference>
<evidence type="ECO:0000313" key="4">
    <source>
        <dbReference type="EMBL" id="OCK83137.1"/>
    </source>
</evidence>
<keyword evidence="1" id="KW-0808">Transferase</keyword>
<keyword evidence="5" id="KW-1185">Reference proteome</keyword>
<feature type="domain" description="RDRP core" evidence="3">
    <location>
        <begin position="439"/>
        <end position="1017"/>
    </location>
</feature>
<comment type="catalytic activity">
    <reaction evidence="1">
        <text>RNA(n) + a ribonucleoside 5'-triphosphate = RNA(n+1) + diphosphate</text>
        <dbReference type="Rhea" id="RHEA:21248"/>
        <dbReference type="Rhea" id="RHEA-COMP:14527"/>
        <dbReference type="Rhea" id="RHEA-COMP:17342"/>
        <dbReference type="ChEBI" id="CHEBI:33019"/>
        <dbReference type="ChEBI" id="CHEBI:61557"/>
        <dbReference type="ChEBI" id="CHEBI:140395"/>
        <dbReference type="EC" id="2.7.7.48"/>
    </reaction>
</comment>
<dbReference type="GO" id="GO:0030422">
    <property type="term" value="P:siRNA processing"/>
    <property type="evidence" value="ECO:0007669"/>
    <property type="project" value="TreeGrafter"/>
</dbReference>
<dbReference type="InterPro" id="IPR057596">
    <property type="entry name" value="RDRP_core"/>
</dbReference>
<dbReference type="GO" id="GO:0003968">
    <property type="term" value="F:RNA-directed RNA polymerase activity"/>
    <property type="evidence" value="ECO:0007669"/>
    <property type="project" value="UniProtKB-KW"/>
</dbReference>
<reference evidence="4 5" key="1">
    <citation type="journal article" date="2016" name="Nat. Commun.">
        <title>Ectomycorrhizal ecology is imprinted in the genome of the dominant symbiotic fungus Cenococcum geophilum.</title>
        <authorList>
            <consortium name="DOE Joint Genome Institute"/>
            <person name="Peter M."/>
            <person name="Kohler A."/>
            <person name="Ohm R.A."/>
            <person name="Kuo A."/>
            <person name="Krutzmann J."/>
            <person name="Morin E."/>
            <person name="Arend M."/>
            <person name="Barry K.W."/>
            <person name="Binder M."/>
            <person name="Choi C."/>
            <person name="Clum A."/>
            <person name="Copeland A."/>
            <person name="Grisel N."/>
            <person name="Haridas S."/>
            <person name="Kipfer T."/>
            <person name="LaButti K."/>
            <person name="Lindquist E."/>
            <person name="Lipzen A."/>
            <person name="Maire R."/>
            <person name="Meier B."/>
            <person name="Mihaltcheva S."/>
            <person name="Molinier V."/>
            <person name="Murat C."/>
            <person name="Poggeler S."/>
            <person name="Quandt C.A."/>
            <person name="Sperisen C."/>
            <person name="Tritt A."/>
            <person name="Tisserant E."/>
            <person name="Crous P.W."/>
            <person name="Henrissat B."/>
            <person name="Nehls U."/>
            <person name="Egli S."/>
            <person name="Spatafora J.W."/>
            <person name="Grigoriev I.V."/>
            <person name="Martin F.M."/>
        </authorList>
    </citation>
    <scope>NUCLEOTIDE SEQUENCE [LARGE SCALE GENOMIC DNA]</scope>
    <source>
        <strain evidence="4 5">CBS 459.81</strain>
    </source>
</reference>
<sequence>MDAASGRPVYRSHEEWKSWQELTVKVMRLPLGCMTLDIYRLFSMEGNIQKIDIRPRKRDCFAYVDFCPPPRRAFWRSIFKLSKDDNMVLRIDPLPPKRPFTHASPIHPDIQYPERTTLVADSLDFGFMYDDISMMRMKTVYPYQSKPVQFVLNLMRKEIDIQFPLSLKLSLERQAIEGIQAELRNFRFRFPLSQLQQIYELHEGEEKRILIIPFDSPPPFFKQTADTDSTHDTHKYWSDWQTWFRQTYIVNGEDYNALDHKPVMLQNERAVIDIGHWNTYRLVIDASKNQKTDYAKLRRALVDYNIQIITDRKVILKEKIQSDFWNMLDKTQTGAAAGSANNMSALARLQSDTVPLDFSVRYQLEVCLSNGWLNEHNITREFLEKLSTSNPSEAKFILEKAADSQCRFYDPMEIFKTPVIDGFDRTIPKYCVYTRAATITPSMVCVSTPTIETSNRIVRHYSEYEDRFLRVKFTDEKNEGRINSQDDDKYEEIFRRIKRAMTNGIVIGDRHYEFLAFGNSQFREHGAYFFASTDNLNADNIRLWMGSFSHINVVARYAARLGQCFSTTRAITGTTVKVETMPDIKSGPYTFTDGVGKISRFLAVMIAQEFGLPNAADDYPSLFQFRLGGCKGVLAVAPDSKANEIQIRPSQYKFAAAHEGLEIIRTSAFATACLNRQLIIVLSTLGVPDKIFAFKQQEMLRDLTDAMTDEQLALQKLQRNVDINQTTLTMAAMILDGFMRCKEPFIMSVLQLWRTYNIKYLKEKARIVIEKGAFMLGCIDETATLRGHHEDPQSRPDATREEKLATLPQIFLQISDPKKKGTYKVIEGICILARNPSLHPGDIRIVCAVDLPALHHLKNVVVLPQTGDRDISNMCSGGDLDGDDYLVMWDVDLLPQEINHPPMDYTPPPRAEIDRKVGVDDITTFFVTYMKNDSLGKIANAHLAQADFSDMGARDEKCLALAELHSCAVDYPKSGVPARIRRDLVPRKYPHFMENKYRSKDRIYHSQKILGKLYDQVERADFMPIYEQSFDKRILEAYDLPDEILDRAAEVKVLYDAAMRRIMAQHAIQTEFEVWSTFVLDHNRESKDFTFGEEIGRISMALKHRFQAMCLEKAGSRSVAEFDKVGPFVAAMYTVTARETTEALEECHKMKAVGGRDVPVSKMVAKSMPLISFPWIFVNELGKVATGGTVGRASSVIAPQGIQRRATKKPLSSTVVTCEDNIETEGGITHRGELLELFEDAENYTAMVQSGTVDSYIQSGIKYDDWASENEVLQQRQTANESYGSEDRVLEACRAEIEEGGVQLSSFESRYYRGGDEADIDENGQEALELEAPFSSDAEDDEGGEEVVIENDDQPTALESLGRLLG</sequence>
<accession>A0A8E2EFL8</accession>
<comment type="similarity">
    <text evidence="1">Belongs to the RdRP family.</text>
</comment>